<dbReference type="Proteomes" id="UP000003163">
    <property type="component" value="Unassembled WGS sequence"/>
</dbReference>
<dbReference type="VEuPathDB" id="MicrosporidiaDB:EDEG_03919"/>
<evidence type="ECO:0000313" key="2">
    <source>
        <dbReference type="EMBL" id="EJW01502.1"/>
    </source>
</evidence>
<gene>
    <name evidence="2" type="ORF">EDEG_03919</name>
</gene>
<comment type="caution">
    <text evidence="2">The sequence shown here is derived from an EMBL/GenBank/DDBJ whole genome shotgun (WGS) entry which is preliminary data.</text>
</comment>
<organism evidence="2 3">
    <name type="scientific">Edhazardia aedis (strain USNM 41457)</name>
    <name type="common">Microsporidian parasite</name>
    <dbReference type="NCBI Taxonomy" id="1003232"/>
    <lineage>
        <taxon>Eukaryota</taxon>
        <taxon>Fungi</taxon>
        <taxon>Fungi incertae sedis</taxon>
        <taxon>Microsporidia</taxon>
        <taxon>Edhazardia</taxon>
    </lineage>
</organism>
<protein>
    <submittedName>
        <fullName evidence="2">Uncharacterized protein</fullName>
    </submittedName>
</protein>
<dbReference type="HOGENOM" id="CLU_495237_0_0_1"/>
<feature type="compositionally biased region" description="Basic and acidic residues" evidence="1">
    <location>
        <begin position="539"/>
        <end position="550"/>
    </location>
</feature>
<dbReference type="AlphaFoldDB" id="J9DJF0"/>
<accession>J9DJF0</accession>
<feature type="region of interest" description="Disordered" evidence="1">
    <location>
        <begin position="510"/>
        <end position="550"/>
    </location>
</feature>
<dbReference type="InParanoid" id="J9DJF0"/>
<dbReference type="EMBL" id="AFBI03000146">
    <property type="protein sequence ID" value="EJW01502.1"/>
    <property type="molecule type" value="Genomic_DNA"/>
</dbReference>
<reference evidence="3" key="2">
    <citation type="submission" date="2015-07" db="EMBL/GenBank/DDBJ databases">
        <title>Contrasting host-pathogen interactions and genome evolution in two generalist and specialist microsporidian pathogens of mosquitoes.</title>
        <authorList>
            <consortium name="The Broad Institute Genomics Platform"/>
            <consortium name="The Broad Institute Genome Sequencing Center for Infectious Disease"/>
            <person name="Cuomo C.A."/>
            <person name="Sanscrainte N.D."/>
            <person name="Goldberg J.M."/>
            <person name="Heiman D."/>
            <person name="Young S."/>
            <person name="Zeng Q."/>
            <person name="Becnel J.J."/>
            <person name="Birren B.W."/>
        </authorList>
    </citation>
    <scope>NUCLEOTIDE SEQUENCE [LARGE SCALE GENOMIC DNA]</scope>
    <source>
        <strain evidence="3">USNM 41457</strain>
    </source>
</reference>
<keyword evidence="3" id="KW-1185">Reference proteome</keyword>
<sequence length="550" mass="64278">MMLKNLVEITNNKYLIQCKIKLKNFLPEAEKAHNSLNLLLETYKRTTKSNLNEAFTEAKNVLEEQKYMLDSQKSILKFRNAEKTPLDFYSEMLKLSIKILNDHDFKPPQLLATNAVLDQYIINLKYSKYFYELYVSWQKLINLIDFNLNKLFNFYDGSCILRNLNNAKSLVDIESIEEVLKNVVIILEILENDDNFNLNGEKHKIRNETYKILNGVIEKIICTQNLLLNSQITKRGIERSNKVRFDLLDSLFEFQILLQTQNYKDYQEQKNPTCVIANFLAKISEEKSALKTEEVYLQEKNLNTCSQDSINLLEKFRQENSNFPNIQELNFIDLLKIFLKTGKYLFAIHTEKDNMKISEANESTTKFNGIVKKLFINALRKLENEKITNNVQKTVSVYYEKAKNDYDSAIEGFQTAPKEQNEKERKILEKTATELLFIFIAKKFVFTFPNNEENHSISVLKLCNLLYRCCEINSSEQSITCSNCKNNYAERKQKGKVIENILSSDLTQKEQKELQERNPSQSSVPRIEGHKRSLLSHDYPSEGKKSMKLM</sequence>
<name>J9DJF0_EDHAE</name>
<proteinExistence type="predicted"/>
<evidence type="ECO:0000313" key="3">
    <source>
        <dbReference type="Proteomes" id="UP000003163"/>
    </source>
</evidence>
<reference evidence="2 3" key="1">
    <citation type="submission" date="2011-08" db="EMBL/GenBank/DDBJ databases">
        <authorList>
            <person name="Liu Z.J."/>
            <person name="Shi F.L."/>
            <person name="Lu J.Q."/>
            <person name="Li M."/>
            <person name="Wang Z.L."/>
        </authorList>
    </citation>
    <scope>NUCLEOTIDE SEQUENCE [LARGE SCALE GENOMIC DNA]</scope>
    <source>
        <strain evidence="2 3">USNM 41457</strain>
    </source>
</reference>
<evidence type="ECO:0000256" key="1">
    <source>
        <dbReference type="SAM" id="MobiDB-lite"/>
    </source>
</evidence>